<protein>
    <submittedName>
        <fullName evidence="1">Uncharacterized protein</fullName>
    </submittedName>
</protein>
<dbReference type="Proteomes" id="UP001272137">
    <property type="component" value="Unassembled WGS sequence"/>
</dbReference>
<name>A0AAW9CU81_BURTH</name>
<comment type="caution">
    <text evidence="1">The sequence shown here is derived from an EMBL/GenBank/DDBJ whole genome shotgun (WGS) entry which is preliminary data.</text>
</comment>
<dbReference type="EMBL" id="QXCT01000002">
    <property type="protein sequence ID" value="MDW9254195.1"/>
    <property type="molecule type" value="Genomic_DNA"/>
</dbReference>
<accession>A0AAW9CU81</accession>
<evidence type="ECO:0000313" key="2">
    <source>
        <dbReference type="Proteomes" id="UP001272137"/>
    </source>
</evidence>
<reference evidence="1" key="1">
    <citation type="submission" date="2018-08" db="EMBL/GenBank/DDBJ databases">
        <title>Identification of Burkholderia cepacia strains that express a Burkholderia pseudomallei-like capsular polysaccharide.</title>
        <authorList>
            <person name="Burtnick M.N."/>
            <person name="Vongsouvath M."/>
            <person name="Newton P."/>
            <person name="Wuthiekanun V."/>
            <person name="Limmathurotsakul D."/>
            <person name="Brett P.J."/>
            <person name="Chantratita N."/>
            <person name="Dance D.A."/>
        </authorList>
    </citation>
    <scope>NUCLEOTIDE SEQUENCE</scope>
    <source>
        <strain evidence="1">SBXCC001</strain>
    </source>
</reference>
<proteinExistence type="predicted"/>
<gene>
    <name evidence="1" type="ORF">C7S16_3245</name>
</gene>
<evidence type="ECO:0000313" key="1">
    <source>
        <dbReference type="EMBL" id="MDW9254195.1"/>
    </source>
</evidence>
<sequence length="46" mass="4824">MPADARPRAASAANVTRRARAVRAILAAGPCWSTVDASQADRESQT</sequence>
<dbReference type="AlphaFoldDB" id="A0AAW9CU81"/>
<organism evidence="1 2">
    <name type="scientific">Burkholderia thailandensis</name>
    <dbReference type="NCBI Taxonomy" id="57975"/>
    <lineage>
        <taxon>Bacteria</taxon>
        <taxon>Pseudomonadati</taxon>
        <taxon>Pseudomonadota</taxon>
        <taxon>Betaproteobacteria</taxon>
        <taxon>Burkholderiales</taxon>
        <taxon>Burkholderiaceae</taxon>
        <taxon>Burkholderia</taxon>
        <taxon>pseudomallei group</taxon>
    </lineage>
</organism>